<evidence type="ECO:0000313" key="1">
    <source>
        <dbReference type="EMBL" id="KAG8079278.1"/>
    </source>
</evidence>
<comment type="caution">
    <text evidence="1">The sequence shown here is derived from an EMBL/GenBank/DDBJ whole genome shotgun (WGS) entry which is preliminary data.</text>
</comment>
<sequence length="145" mass="16154">MPIGVFCHAEENEYKKPVNQPTTKMWDSIAIVTCEFIIQNMIKSTEVPGQYLSREQHPKVVTTKKASGLGGISCNKRGSKNQLVWTSTKAISDAGLEIIFVYRWGFFGGDQRRTLTARRQQLVLSDMGCINAANMNNSVLDLLNG</sequence>
<evidence type="ECO:0000313" key="2">
    <source>
        <dbReference type="Proteomes" id="UP000729402"/>
    </source>
</evidence>
<dbReference type="Proteomes" id="UP000729402">
    <property type="component" value="Unassembled WGS sequence"/>
</dbReference>
<name>A0A8J5W4R7_ZIZPA</name>
<proteinExistence type="predicted"/>
<organism evidence="1 2">
    <name type="scientific">Zizania palustris</name>
    <name type="common">Northern wild rice</name>
    <dbReference type="NCBI Taxonomy" id="103762"/>
    <lineage>
        <taxon>Eukaryota</taxon>
        <taxon>Viridiplantae</taxon>
        <taxon>Streptophyta</taxon>
        <taxon>Embryophyta</taxon>
        <taxon>Tracheophyta</taxon>
        <taxon>Spermatophyta</taxon>
        <taxon>Magnoliopsida</taxon>
        <taxon>Liliopsida</taxon>
        <taxon>Poales</taxon>
        <taxon>Poaceae</taxon>
        <taxon>BOP clade</taxon>
        <taxon>Oryzoideae</taxon>
        <taxon>Oryzeae</taxon>
        <taxon>Zizaniinae</taxon>
        <taxon>Zizania</taxon>
    </lineage>
</organism>
<reference evidence="1" key="2">
    <citation type="submission" date="2021-02" db="EMBL/GenBank/DDBJ databases">
        <authorList>
            <person name="Kimball J.A."/>
            <person name="Haas M.W."/>
            <person name="Macchietto M."/>
            <person name="Kono T."/>
            <person name="Duquette J."/>
            <person name="Shao M."/>
        </authorList>
    </citation>
    <scope>NUCLEOTIDE SEQUENCE</scope>
    <source>
        <tissue evidence="1">Fresh leaf tissue</tissue>
    </source>
</reference>
<accession>A0A8J5W4R7</accession>
<gene>
    <name evidence="1" type="ORF">GUJ93_ZPchr0007g4110</name>
</gene>
<reference evidence="1" key="1">
    <citation type="journal article" date="2021" name="bioRxiv">
        <title>Whole Genome Assembly and Annotation of Northern Wild Rice, Zizania palustris L., Supports a Whole Genome Duplication in the Zizania Genus.</title>
        <authorList>
            <person name="Haas M."/>
            <person name="Kono T."/>
            <person name="Macchietto M."/>
            <person name="Millas R."/>
            <person name="McGilp L."/>
            <person name="Shao M."/>
            <person name="Duquette J."/>
            <person name="Hirsch C.N."/>
            <person name="Kimball J."/>
        </authorList>
    </citation>
    <scope>NUCLEOTIDE SEQUENCE</scope>
    <source>
        <tissue evidence="1">Fresh leaf tissue</tissue>
    </source>
</reference>
<protein>
    <submittedName>
        <fullName evidence="1">Uncharacterized protein</fullName>
    </submittedName>
</protein>
<keyword evidence="2" id="KW-1185">Reference proteome</keyword>
<dbReference type="EMBL" id="JAAALK010000282">
    <property type="protein sequence ID" value="KAG8079278.1"/>
    <property type="molecule type" value="Genomic_DNA"/>
</dbReference>
<dbReference type="AlphaFoldDB" id="A0A8J5W4R7"/>